<dbReference type="RefSeq" id="WP_241793665.1">
    <property type="nucleotide sequence ID" value="NZ_JALBUU010000074.1"/>
</dbReference>
<evidence type="ECO:0000313" key="3">
    <source>
        <dbReference type="EMBL" id="MCI0755828.1"/>
    </source>
</evidence>
<proteinExistence type="predicted"/>
<gene>
    <name evidence="3" type="ORF">MON41_19360</name>
</gene>
<dbReference type="EMBL" id="JALBUU010000074">
    <property type="protein sequence ID" value="MCI0755828.1"/>
    <property type="molecule type" value="Genomic_DNA"/>
</dbReference>
<organism evidence="3 4">
    <name type="scientific">Teichococcus vastitatis</name>
    <dbReference type="NCBI Taxonomy" id="2307076"/>
    <lineage>
        <taxon>Bacteria</taxon>
        <taxon>Pseudomonadati</taxon>
        <taxon>Pseudomonadota</taxon>
        <taxon>Alphaproteobacteria</taxon>
        <taxon>Acetobacterales</taxon>
        <taxon>Roseomonadaceae</taxon>
        <taxon>Roseomonas</taxon>
    </lineage>
</organism>
<keyword evidence="4" id="KW-1185">Reference proteome</keyword>
<name>A0ABS9WA15_9PROT</name>
<accession>A0ABS9WA15</accession>
<feature type="transmembrane region" description="Helical" evidence="1">
    <location>
        <begin position="12"/>
        <end position="29"/>
    </location>
</feature>
<comment type="caution">
    <text evidence="3">The sequence shown here is derived from an EMBL/GenBank/DDBJ whole genome shotgun (WGS) entry which is preliminary data.</text>
</comment>
<feature type="domain" description="SPW repeat-containing integral membrane" evidence="2">
    <location>
        <begin position="7"/>
        <end position="104"/>
    </location>
</feature>
<dbReference type="Pfam" id="PF03779">
    <property type="entry name" value="SPW"/>
    <property type="match status" value="1"/>
</dbReference>
<reference evidence="3 4" key="1">
    <citation type="submission" date="2022-03" db="EMBL/GenBank/DDBJ databases">
        <title>Complete genome analysis of Roseomonas KG 17.1 : a prolific producer of plant growth promoters.</title>
        <authorList>
            <person name="Saadouli I."/>
            <person name="Najjari A."/>
            <person name="Mosbah A."/>
            <person name="Ouzari H.I."/>
        </authorList>
    </citation>
    <scope>NUCLEOTIDE SEQUENCE [LARGE SCALE GENOMIC DNA]</scope>
    <source>
        <strain evidence="3 4">KG17-1</strain>
    </source>
</reference>
<keyword evidence="1" id="KW-0812">Transmembrane</keyword>
<keyword evidence="1" id="KW-1133">Transmembrane helix</keyword>
<feature type="transmembrane region" description="Helical" evidence="1">
    <location>
        <begin position="90"/>
        <end position="108"/>
    </location>
</feature>
<evidence type="ECO:0000259" key="2">
    <source>
        <dbReference type="Pfam" id="PF03779"/>
    </source>
</evidence>
<protein>
    <submittedName>
        <fullName evidence="3">SPW repeat protein</fullName>
    </submittedName>
</protein>
<evidence type="ECO:0000313" key="4">
    <source>
        <dbReference type="Proteomes" id="UP001201985"/>
    </source>
</evidence>
<dbReference type="Proteomes" id="UP001201985">
    <property type="component" value="Unassembled WGS sequence"/>
</dbReference>
<dbReference type="InterPro" id="IPR005530">
    <property type="entry name" value="SPW"/>
</dbReference>
<keyword evidence="1" id="KW-0472">Membrane</keyword>
<evidence type="ECO:0000256" key="1">
    <source>
        <dbReference type="SAM" id="Phobius"/>
    </source>
</evidence>
<feature type="transmembrane region" description="Helical" evidence="1">
    <location>
        <begin position="67"/>
        <end position="84"/>
    </location>
</feature>
<feature type="transmembrane region" description="Helical" evidence="1">
    <location>
        <begin position="35"/>
        <end position="55"/>
    </location>
</feature>
<sequence length="124" mass="14040">MIPRSIHALIDYLFAFILIGAPYALQFAGEAPEHTVFWIVGFGSIAYSLLTDYRLGLLKWIPFRAHLAMDFVAGLFLVASPWLLGFSDRIWLPHVIFGLLEIGVVLLTRRTDDTLPNALRNRAR</sequence>